<evidence type="ECO:0000313" key="2">
    <source>
        <dbReference type="EMBL" id="MBM7643532.1"/>
    </source>
</evidence>
<evidence type="ECO:0000256" key="1">
    <source>
        <dbReference type="SAM" id="Phobius"/>
    </source>
</evidence>
<evidence type="ECO:0000313" key="3">
    <source>
        <dbReference type="Proteomes" id="UP000697472"/>
    </source>
</evidence>
<dbReference type="EMBL" id="JAFBEH010000050">
    <property type="protein sequence ID" value="MBM7643532.1"/>
    <property type="molecule type" value="Genomic_DNA"/>
</dbReference>
<keyword evidence="1" id="KW-0472">Membrane</keyword>
<feature type="transmembrane region" description="Helical" evidence="1">
    <location>
        <begin position="12"/>
        <end position="30"/>
    </location>
</feature>
<keyword evidence="3" id="KW-1185">Reference proteome</keyword>
<keyword evidence="1" id="KW-0812">Transmembrane</keyword>
<dbReference type="Proteomes" id="UP000697472">
    <property type="component" value="Unassembled WGS sequence"/>
</dbReference>
<organism evidence="2 3">
    <name type="scientific">Streptococcus loxodontisalivarius</name>
    <dbReference type="NCBI Taxonomy" id="1349415"/>
    <lineage>
        <taxon>Bacteria</taxon>
        <taxon>Bacillati</taxon>
        <taxon>Bacillota</taxon>
        <taxon>Bacilli</taxon>
        <taxon>Lactobacillales</taxon>
        <taxon>Streptococcaceae</taxon>
        <taxon>Streptococcus</taxon>
    </lineage>
</organism>
<name>A0ABS2PU11_9STRE</name>
<gene>
    <name evidence="2" type="ORF">JOC28_001843</name>
</gene>
<feature type="transmembrane region" description="Helical" evidence="1">
    <location>
        <begin position="36"/>
        <end position="54"/>
    </location>
</feature>
<accession>A0ABS2PU11</accession>
<keyword evidence="1" id="KW-1133">Transmembrane helix</keyword>
<protein>
    <submittedName>
        <fullName evidence="2">Uncharacterized protein</fullName>
    </submittedName>
</protein>
<dbReference type="RefSeq" id="WP_205010381.1">
    <property type="nucleotide sequence ID" value="NZ_JAFBEH010000050.1"/>
</dbReference>
<reference evidence="2 3" key="1">
    <citation type="submission" date="2021-01" db="EMBL/GenBank/DDBJ databases">
        <title>Genomic Encyclopedia of Type Strains, Phase IV (KMG-IV): sequencing the most valuable type-strain genomes for metagenomic binning, comparative biology and taxonomic classification.</title>
        <authorList>
            <person name="Goeker M."/>
        </authorList>
    </citation>
    <scope>NUCLEOTIDE SEQUENCE [LARGE SCALE GENOMIC DNA]</scope>
    <source>
        <strain evidence="2 3">DSM 27382</strain>
    </source>
</reference>
<proteinExistence type="predicted"/>
<comment type="caution">
    <text evidence="2">The sequence shown here is derived from an EMBL/GenBank/DDBJ whole genome shotgun (WGS) entry which is preliminary data.</text>
</comment>
<sequence>MDKKTFLKKHWYLTVMAVLSIINGLLRAFVNFDFTALIWIAFAIFWIYLLHYFYDKEK</sequence>